<evidence type="ECO:0000313" key="6">
    <source>
        <dbReference type="EMBL" id="SET85380.1"/>
    </source>
</evidence>
<dbReference type="GO" id="GO:0000156">
    <property type="term" value="F:phosphorelay response regulator activity"/>
    <property type="evidence" value="ECO:0007669"/>
    <property type="project" value="InterPro"/>
</dbReference>
<dbReference type="EMBL" id="FOIL01000054">
    <property type="protein sequence ID" value="SET85380.1"/>
    <property type="molecule type" value="Genomic_DNA"/>
</dbReference>
<organism evidence="6 7">
    <name type="scientific">[Clostridium] aminophilum</name>
    <dbReference type="NCBI Taxonomy" id="1526"/>
    <lineage>
        <taxon>Bacteria</taxon>
        <taxon>Bacillati</taxon>
        <taxon>Bacillota</taxon>
        <taxon>Clostridia</taxon>
        <taxon>Lachnospirales</taxon>
        <taxon>Lachnospiraceae</taxon>
    </lineage>
</organism>
<dbReference type="InterPro" id="IPR001789">
    <property type="entry name" value="Sig_transdc_resp-reg_receiver"/>
</dbReference>
<sequence>MNTISIAICEDNEEEYRRLTDILQFSETPCSAEWFRDGDELLRTYYPGKYDLLLMDIFMNRMNGVDAAAKIREVDKDVPIAFITTSLDYTLEGYRLHVNRYLHKPLDPAEVRETIELAVKEQHRQPALSVHTESGDLSLPLSRITYVEQDNRFSKIYLTGGEMKRIPLRLDDLEKMLPYPPFFRCHKSFIANLSHVRKLNAELLLFEMTDGGAAYIRRNTLKEAKNVLKSYMFSRARGDLS</sequence>
<feature type="modified residue" description="4-aspartylphosphate" evidence="3">
    <location>
        <position position="56"/>
    </location>
</feature>
<dbReference type="PANTHER" id="PTHR37299">
    <property type="entry name" value="TRANSCRIPTIONAL REGULATOR-RELATED"/>
    <property type="match status" value="1"/>
</dbReference>
<dbReference type="SUPFAM" id="SSF52172">
    <property type="entry name" value="CheY-like"/>
    <property type="match status" value="1"/>
</dbReference>
<dbReference type="STRING" id="1526.SAMN02910262_01024"/>
<dbReference type="PROSITE" id="PS50930">
    <property type="entry name" value="HTH_LYTTR"/>
    <property type="match status" value="1"/>
</dbReference>
<dbReference type="GO" id="GO:0003677">
    <property type="term" value="F:DNA binding"/>
    <property type="evidence" value="ECO:0007669"/>
    <property type="project" value="InterPro"/>
</dbReference>
<evidence type="ECO:0000259" key="5">
    <source>
        <dbReference type="PROSITE" id="PS50930"/>
    </source>
</evidence>
<evidence type="ECO:0000256" key="3">
    <source>
        <dbReference type="PROSITE-ProRule" id="PRU00169"/>
    </source>
</evidence>
<keyword evidence="3" id="KW-0597">Phosphoprotein</keyword>
<evidence type="ECO:0000256" key="2">
    <source>
        <dbReference type="ARBA" id="ARBA00024867"/>
    </source>
</evidence>
<feature type="domain" description="Response regulatory" evidence="4">
    <location>
        <begin position="5"/>
        <end position="119"/>
    </location>
</feature>
<keyword evidence="7" id="KW-1185">Reference proteome</keyword>
<dbReference type="PANTHER" id="PTHR37299:SF1">
    <property type="entry name" value="STAGE 0 SPORULATION PROTEIN A HOMOLOG"/>
    <property type="match status" value="1"/>
</dbReference>
<dbReference type="Gene3D" id="3.40.50.2300">
    <property type="match status" value="1"/>
</dbReference>
<dbReference type="InterPro" id="IPR011006">
    <property type="entry name" value="CheY-like_superfamily"/>
</dbReference>
<dbReference type="AlphaFoldDB" id="A0A1I0HN33"/>
<accession>A0A1I0HN33</accession>
<reference evidence="6 7" key="1">
    <citation type="submission" date="2016-10" db="EMBL/GenBank/DDBJ databases">
        <authorList>
            <person name="de Groot N.N."/>
        </authorList>
    </citation>
    <scope>NUCLEOTIDE SEQUENCE [LARGE SCALE GENOMIC DNA]</scope>
    <source>
        <strain evidence="6 7">KH1P1</strain>
    </source>
</reference>
<dbReference type="OrthoDB" id="9802383at2"/>
<evidence type="ECO:0000259" key="4">
    <source>
        <dbReference type="PROSITE" id="PS50110"/>
    </source>
</evidence>
<dbReference type="SMART" id="SM00850">
    <property type="entry name" value="LytTR"/>
    <property type="match status" value="1"/>
</dbReference>
<dbReference type="Proteomes" id="UP000199820">
    <property type="component" value="Unassembled WGS sequence"/>
</dbReference>
<dbReference type="Gene3D" id="2.40.50.1020">
    <property type="entry name" value="LytTr DNA-binding domain"/>
    <property type="match status" value="1"/>
</dbReference>
<dbReference type="Pfam" id="PF00072">
    <property type="entry name" value="Response_reg"/>
    <property type="match status" value="1"/>
</dbReference>
<dbReference type="SMART" id="SM00448">
    <property type="entry name" value="REC"/>
    <property type="match status" value="1"/>
</dbReference>
<feature type="domain" description="HTH LytTR-type" evidence="5">
    <location>
        <begin position="128"/>
        <end position="230"/>
    </location>
</feature>
<gene>
    <name evidence="6" type="ORF">SAMN04487771_10547</name>
</gene>
<dbReference type="Pfam" id="PF04397">
    <property type="entry name" value="LytTR"/>
    <property type="match status" value="1"/>
</dbReference>
<evidence type="ECO:0000313" key="7">
    <source>
        <dbReference type="Proteomes" id="UP000199820"/>
    </source>
</evidence>
<proteinExistence type="predicted"/>
<dbReference type="InterPro" id="IPR007492">
    <property type="entry name" value="LytTR_DNA-bd_dom"/>
</dbReference>
<dbReference type="PROSITE" id="PS50110">
    <property type="entry name" value="RESPONSE_REGULATORY"/>
    <property type="match status" value="1"/>
</dbReference>
<protein>
    <recommendedName>
        <fullName evidence="1">Stage 0 sporulation protein A homolog</fullName>
    </recommendedName>
</protein>
<evidence type="ECO:0000256" key="1">
    <source>
        <dbReference type="ARBA" id="ARBA00018672"/>
    </source>
</evidence>
<dbReference type="RefSeq" id="WP_074650253.1">
    <property type="nucleotide sequence ID" value="NZ_FOIL01000054.1"/>
</dbReference>
<name>A0A1I0HN33_9FIRM</name>
<comment type="function">
    <text evidence="2">May play the central regulatory role in sporulation. It may be an element of the effector pathway responsible for the activation of sporulation genes in response to nutritional stress. Spo0A may act in concert with spo0H (a sigma factor) to control the expression of some genes that are critical to the sporulation process.</text>
</comment>
<dbReference type="InterPro" id="IPR046947">
    <property type="entry name" value="LytR-like"/>
</dbReference>